<evidence type="ECO:0000313" key="1">
    <source>
        <dbReference type="EMBL" id="ROR65804.1"/>
    </source>
</evidence>
<dbReference type="EMBL" id="RKHJ01000001">
    <property type="protein sequence ID" value="ROR65804.1"/>
    <property type="molecule type" value="Genomic_DNA"/>
</dbReference>
<name>A0A3N2AS15_9MICO</name>
<dbReference type="Gene3D" id="2.60.120.10">
    <property type="entry name" value="Jelly Rolls"/>
    <property type="match status" value="1"/>
</dbReference>
<evidence type="ECO:0008006" key="3">
    <source>
        <dbReference type="Google" id="ProtNLM"/>
    </source>
</evidence>
<dbReference type="InterPro" id="IPR014710">
    <property type="entry name" value="RmlC-like_jellyroll"/>
</dbReference>
<sequence>MTDDAVSTAPGSYSVVFENERVRVLEYRDTPGSKTDRHHHPDSVMIPLSAFQLRLAHGSKEADVSFEAGVVSWVPEESHAGENVGSTAGHAILVELKEPNPSGASTEAEPGAAIDV</sequence>
<dbReference type="RefSeq" id="WP_123696856.1">
    <property type="nucleotide sequence ID" value="NZ_RKHJ01000001.1"/>
</dbReference>
<accession>A0A3N2AS15</accession>
<dbReference type="OrthoDB" id="7060081at2"/>
<keyword evidence="2" id="KW-1185">Reference proteome</keyword>
<protein>
    <recommendedName>
        <fullName evidence="3">Cytoplasmic protein</fullName>
    </recommendedName>
</protein>
<dbReference type="Proteomes" id="UP000275456">
    <property type="component" value="Unassembled WGS sequence"/>
</dbReference>
<gene>
    <name evidence="1" type="ORF">EDD26_1174</name>
</gene>
<dbReference type="AlphaFoldDB" id="A0A3N2AS15"/>
<proteinExistence type="predicted"/>
<organism evidence="1 2">
    <name type="scientific">Agrococcus jenensis</name>
    <dbReference type="NCBI Taxonomy" id="46353"/>
    <lineage>
        <taxon>Bacteria</taxon>
        <taxon>Bacillati</taxon>
        <taxon>Actinomycetota</taxon>
        <taxon>Actinomycetes</taxon>
        <taxon>Micrococcales</taxon>
        <taxon>Microbacteriaceae</taxon>
        <taxon>Agrococcus</taxon>
    </lineage>
</organism>
<comment type="caution">
    <text evidence="1">The sequence shown here is derived from an EMBL/GenBank/DDBJ whole genome shotgun (WGS) entry which is preliminary data.</text>
</comment>
<reference evidence="1 2" key="1">
    <citation type="submission" date="2018-11" db="EMBL/GenBank/DDBJ databases">
        <title>Sequencing the genomes of 1000 actinobacteria strains.</title>
        <authorList>
            <person name="Klenk H.-P."/>
        </authorList>
    </citation>
    <scope>NUCLEOTIDE SEQUENCE [LARGE SCALE GENOMIC DNA]</scope>
    <source>
        <strain evidence="1 2">DSM 9580</strain>
    </source>
</reference>
<evidence type="ECO:0000313" key="2">
    <source>
        <dbReference type="Proteomes" id="UP000275456"/>
    </source>
</evidence>